<dbReference type="EMBL" id="NNAY01000070">
    <property type="protein sequence ID" value="OXU31301.1"/>
    <property type="molecule type" value="Genomic_DNA"/>
</dbReference>
<sequence>MYVLGSYTPDRVWGIIKLRLVLTVVTVRRRSSTDEWSARLKLDNRLKTERSVLIGVVICQAVRRSRGGGRRGPPTATPLPVTRAEFPQKDKGLPLEGDVLSSNLIPEVAKQRPDVVSERPEG</sequence>
<protein>
    <submittedName>
        <fullName evidence="2">Uncharacterized protein</fullName>
    </submittedName>
</protein>
<evidence type="ECO:0000256" key="1">
    <source>
        <dbReference type="SAM" id="MobiDB-lite"/>
    </source>
</evidence>
<gene>
    <name evidence="2" type="ORF">TSAR_013915</name>
</gene>
<evidence type="ECO:0000313" key="2">
    <source>
        <dbReference type="EMBL" id="OXU31301.1"/>
    </source>
</evidence>
<accession>A0A232FKN1</accession>
<feature type="region of interest" description="Disordered" evidence="1">
    <location>
        <begin position="64"/>
        <end position="97"/>
    </location>
</feature>
<comment type="caution">
    <text evidence="2">The sequence shown here is derived from an EMBL/GenBank/DDBJ whole genome shotgun (WGS) entry which is preliminary data.</text>
</comment>
<dbReference type="AlphaFoldDB" id="A0A232FKN1"/>
<evidence type="ECO:0000313" key="3">
    <source>
        <dbReference type="Proteomes" id="UP000215335"/>
    </source>
</evidence>
<dbReference type="Proteomes" id="UP000215335">
    <property type="component" value="Unassembled WGS sequence"/>
</dbReference>
<reference evidence="2 3" key="1">
    <citation type="journal article" date="2017" name="Curr. Biol.">
        <title>The Evolution of Venom by Co-option of Single-Copy Genes.</title>
        <authorList>
            <person name="Martinson E.O."/>
            <person name="Mrinalini"/>
            <person name="Kelkar Y.D."/>
            <person name="Chang C.H."/>
            <person name="Werren J.H."/>
        </authorList>
    </citation>
    <scope>NUCLEOTIDE SEQUENCE [LARGE SCALE GENOMIC DNA]</scope>
    <source>
        <strain evidence="2 3">Alberta</strain>
        <tissue evidence="2">Whole body</tissue>
    </source>
</reference>
<proteinExistence type="predicted"/>
<keyword evidence="3" id="KW-1185">Reference proteome</keyword>
<organism evidence="2 3">
    <name type="scientific">Trichomalopsis sarcophagae</name>
    <dbReference type="NCBI Taxonomy" id="543379"/>
    <lineage>
        <taxon>Eukaryota</taxon>
        <taxon>Metazoa</taxon>
        <taxon>Ecdysozoa</taxon>
        <taxon>Arthropoda</taxon>
        <taxon>Hexapoda</taxon>
        <taxon>Insecta</taxon>
        <taxon>Pterygota</taxon>
        <taxon>Neoptera</taxon>
        <taxon>Endopterygota</taxon>
        <taxon>Hymenoptera</taxon>
        <taxon>Apocrita</taxon>
        <taxon>Proctotrupomorpha</taxon>
        <taxon>Chalcidoidea</taxon>
        <taxon>Pteromalidae</taxon>
        <taxon>Pteromalinae</taxon>
        <taxon>Trichomalopsis</taxon>
    </lineage>
</organism>
<name>A0A232FKN1_9HYME</name>